<proteinExistence type="predicted"/>
<name>W0V3Q9_9BURK</name>
<sequence>MQLARSDVGLEARYAYDPFGKRRRVNGAYDADGKLVYDWNGSGTDRRYTGQVSVFPWPRF</sequence>
<evidence type="ECO:0000313" key="1">
    <source>
        <dbReference type="EMBL" id="CDG81973.1"/>
    </source>
</evidence>
<organism evidence="1 2">
    <name type="scientific">Janthinobacterium agaricidamnosum NBRC 102515 = DSM 9628</name>
    <dbReference type="NCBI Taxonomy" id="1349767"/>
    <lineage>
        <taxon>Bacteria</taxon>
        <taxon>Pseudomonadati</taxon>
        <taxon>Pseudomonadota</taxon>
        <taxon>Betaproteobacteria</taxon>
        <taxon>Burkholderiales</taxon>
        <taxon>Oxalobacteraceae</taxon>
        <taxon>Janthinobacterium</taxon>
    </lineage>
</organism>
<dbReference type="KEGG" id="jag:GJA_1320"/>
<dbReference type="HOGENOM" id="CLU_2935341_0_0_4"/>
<gene>
    <name evidence="1" type="ORF">GJA_1320</name>
</gene>
<dbReference type="EMBL" id="HG322949">
    <property type="protein sequence ID" value="CDG81973.1"/>
    <property type="molecule type" value="Genomic_DNA"/>
</dbReference>
<dbReference type="Proteomes" id="UP000027604">
    <property type="component" value="Chromosome I"/>
</dbReference>
<accession>W0V3Q9</accession>
<protein>
    <submittedName>
        <fullName evidence="1">Uncharacterized protein</fullName>
    </submittedName>
</protein>
<dbReference type="AlphaFoldDB" id="W0V3Q9"/>
<evidence type="ECO:0000313" key="2">
    <source>
        <dbReference type="Proteomes" id="UP000027604"/>
    </source>
</evidence>
<reference evidence="1 2" key="1">
    <citation type="journal article" date="2015" name="Genome Announc.">
        <title>Genome Sequence of Mushroom Soft-Rot Pathogen Janthinobacterium agaricidamnosum.</title>
        <authorList>
            <person name="Graupner K."/>
            <person name="Lackner G."/>
            <person name="Hertweck C."/>
        </authorList>
    </citation>
    <scope>NUCLEOTIDE SEQUENCE [LARGE SCALE GENOMIC DNA]</scope>
    <source>
        <strain evidence="2">NBRC 102515 / DSM 9628</strain>
    </source>
</reference>
<keyword evidence="2" id="KW-1185">Reference proteome</keyword>